<dbReference type="Pfam" id="PF19040">
    <property type="entry name" value="SGNH"/>
    <property type="match status" value="1"/>
</dbReference>
<evidence type="ECO:0000259" key="2">
    <source>
        <dbReference type="Pfam" id="PF01757"/>
    </source>
</evidence>
<proteinExistence type="predicted"/>
<feature type="domain" description="SGNH" evidence="3">
    <location>
        <begin position="434"/>
        <end position="693"/>
    </location>
</feature>
<evidence type="ECO:0000313" key="4">
    <source>
        <dbReference type="EMBL" id="MDN4483528.1"/>
    </source>
</evidence>
<dbReference type="PANTHER" id="PTHR23028">
    <property type="entry name" value="ACETYLTRANSFERASE"/>
    <property type="match status" value="1"/>
</dbReference>
<feature type="domain" description="Acyltransferase 3" evidence="2">
    <location>
        <begin position="10"/>
        <end position="315"/>
    </location>
</feature>
<keyword evidence="1" id="KW-0472">Membrane</keyword>
<dbReference type="AlphaFoldDB" id="A0AB35MIM0"/>
<dbReference type="EMBL" id="JAUHQB010000004">
    <property type="protein sequence ID" value="MDN4483528.1"/>
    <property type="molecule type" value="Genomic_DNA"/>
</dbReference>
<dbReference type="Pfam" id="PF01757">
    <property type="entry name" value="Acyl_transf_3"/>
    <property type="match status" value="1"/>
</dbReference>
<dbReference type="InterPro" id="IPR002656">
    <property type="entry name" value="Acyl_transf_3_dom"/>
</dbReference>
<feature type="transmembrane region" description="Helical" evidence="1">
    <location>
        <begin position="177"/>
        <end position="199"/>
    </location>
</feature>
<accession>A0AB35MIM0</accession>
<sequence length="710" mass="75553">MSEESGKRRDLQALRFLAVGVVVAYHIAPGFIPGGYVGVDVFFVLSGFLITAALLREIERSGRVRILAFWARRARRLLPASLVVIAATLIAAYVWMPVTQWVNTARHAGASSLYIENWLLSFDAVDYSAAENAATPLQHFWSLSVEEQFYLVWPILLLIAGLAAARRIWAARAIIGAVLLLSLVLSIVLTGANPAGAYFFTHTRAWEFAAGALLATVPALRLADRTRSALAWAGIVAVLVATMTFTGATPFPGSAALLPVAGAALVIVARPSDAWHSPMALGRLAPIQRIGDTSYSVYLWHWPIIIILPFAWPGSSGLQQGIVTLALTVLMAELSYRLVENPVRSARFLTTRGPALTIGLTVAASALVVGGAALLQVDAQRQAEETRLAAPDSPELAQCRGAQAVFSADGCAEYSDAVVVPAPVAAPEDRPATCMQQQDVAEVRVCESGAPLEDATEVVALIGDSHTMHWIPAVRVVAEAAGWHVVEVLKGSCPFTDAVRLTSEENSTSCTAWNAGVHGYLAEHPEITRIFTSASAMNPYVPLEADAPDAVGDAVEAALSSRPASRDISAEQAEAGVVGYLSAWERLPDNIAHVYALRDIARPQPDVVDCMATLDAAQLAEGARDCAIETDESLLADPVEIAAGIAGERVEVVDLATPLCSEDLCRPVIGAVAIYRDGHHMTRTFSLTLGPELGRRIGIDGIPAPDLSQQ</sequence>
<dbReference type="InterPro" id="IPR050879">
    <property type="entry name" value="Acyltransferase_3"/>
</dbReference>
<feature type="transmembrane region" description="Helical" evidence="1">
    <location>
        <begin position="293"/>
        <end position="312"/>
    </location>
</feature>
<keyword evidence="1" id="KW-1133">Transmembrane helix</keyword>
<evidence type="ECO:0000259" key="3">
    <source>
        <dbReference type="Pfam" id="PF19040"/>
    </source>
</evidence>
<keyword evidence="1" id="KW-0812">Transmembrane</keyword>
<feature type="transmembrane region" description="Helical" evidence="1">
    <location>
        <begin position="148"/>
        <end position="165"/>
    </location>
</feature>
<evidence type="ECO:0000256" key="1">
    <source>
        <dbReference type="SAM" id="Phobius"/>
    </source>
</evidence>
<feature type="transmembrane region" description="Helical" evidence="1">
    <location>
        <begin position="34"/>
        <end position="55"/>
    </location>
</feature>
<dbReference type="PANTHER" id="PTHR23028:SF53">
    <property type="entry name" value="ACYL_TRANSF_3 DOMAIN-CONTAINING PROTEIN"/>
    <property type="match status" value="1"/>
</dbReference>
<feature type="transmembrane region" description="Helical" evidence="1">
    <location>
        <begin position="356"/>
        <end position="375"/>
    </location>
</feature>
<protein>
    <submittedName>
        <fullName evidence="4">Acyltransferase family protein</fullName>
        <ecNumber evidence="4">2.3.1.-</ecNumber>
    </submittedName>
</protein>
<feature type="transmembrane region" description="Helical" evidence="1">
    <location>
        <begin position="205"/>
        <end position="223"/>
    </location>
</feature>
<dbReference type="GO" id="GO:0009103">
    <property type="term" value="P:lipopolysaccharide biosynthetic process"/>
    <property type="evidence" value="ECO:0007669"/>
    <property type="project" value="TreeGrafter"/>
</dbReference>
<evidence type="ECO:0000313" key="5">
    <source>
        <dbReference type="Proteomes" id="UP001172756"/>
    </source>
</evidence>
<keyword evidence="4" id="KW-0012">Acyltransferase</keyword>
<feature type="transmembrane region" description="Helical" evidence="1">
    <location>
        <begin position="230"/>
        <end position="248"/>
    </location>
</feature>
<dbReference type="GO" id="GO:0016747">
    <property type="term" value="F:acyltransferase activity, transferring groups other than amino-acyl groups"/>
    <property type="evidence" value="ECO:0007669"/>
    <property type="project" value="InterPro"/>
</dbReference>
<feature type="transmembrane region" description="Helical" evidence="1">
    <location>
        <begin position="254"/>
        <end position="272"/>
    </location>
</feature>
<dbReference type="RefSeq" id="WP_301160368.1">
    <property type="nucleotide sequence ID" value="NZ_JAUHQB010000004.1"/>
</dbReference>
<dbReference type="InterPro" id="IPR043968">
    <property type="entry name" value="SGNH"/>
</dbReference>
<comment type="caution">
    <text evidence="4">The sequence shown here is derived from an EMBL/GenBank/DDBJ whole genome shotgun (WGS) entry which is preliminary data.</text>
</comment>
<name>A0AB35MIM0_9MICO</name>
<dbReference type="GO" id="GO:0016020">
    <property type="term" value="C:membrane"/>
    <property type="evidence" value="ECO:0007669"/>
    <property type="project" value="TreeGrafter"/>
</dbReference>
<feature type="transmembrane region" description="Helical" evidence="1">
    <location>
        <begin position="12"/>
        <end position="28"/>
    </location>
</feature>
<organism evidence="4 5">
    <name type="scientific">Demequina lignilytica</name>
    <dbReference type="NCBI Taxonomy" id="3051663"/>
    <lineage>
        <taxon>Bacteria</taxon>
        <taxon>Bacillati</taxon>
        <taxon>Actinomycetota</taxon>
        <taxon>Actinomycetes</taxon>
        <taxon>Micrococcales</taxon>
        <taxon>Demequinaceae</taxon>
        <taxon>Demequina</taxon>
    </lineage>
</organism>
<dbReference type="Proteomes" id="UP001172756">
    <property type="component" value="Unassembled WGS sequence"/>
</dbReference>
<gene>
    <name evidence="4" type="ORF">QQ002_08265</name>
</gene>
<keyword evidence="4" id="KW-0808">Transferase</keyword>
<reference evidence="4 5" key="1">
    <citation type="submission" date="2023-06" db="EMBL/GenBank/DDBJ databases">
        <title>SYSU T0a273.</title>
        <authorList>
            <person name="Gao L."/>
            <person name="Fang B.-Z."/>
            <person name="Li W.-J."/>
        </authorList>
    </citation>
    <scope>NUCLEOTIDE SEQUENCE [LARGE SCALE GENOMIC DNA]</scope>
    <source>
        <strain evidence="4 5">SYSU T0a273</strain>
    </source>
</reference>
<feature type="transmembrane region" description="Helical" evidence="1">
    <location>
        <begin position="318"/>
        <end position="336"/>
    </location>
</feature>
<dbReference type="EC" id="2.3.1.-" evidence="4"/>
<feature type="transmembrane region" description="Helical" evidence="1">
    <location>
        <begin position="76"/>
        <end position="96"/>
    </location>
</feature>